<dbReference type="EMBL" id="KN726391">
    <property type="protein sequence ID" value="KIH68380.1"/>
    <property type="molecule type" value="Genomic_DNA"/>
</dbReference>
<accession>A0A0C2H3I8</accession>
<name>A0A0C2H3I8_9BILA</name>
<proteinExistence type="predicted"/>
<dbReference type="InterPro" id="IPR036116">
    <property type="entry name" value="FN3_sf"/>
</dbReference>
<dbReference type="Proteomes" id="UP000054047">
    <property type="component" value="Unassembled WGS sequence"/>
</dbReference>
<keyword evidence="3" id="KW-1185">Reference proteome</keyword>
<dbReference type="SUPFAM" id="SSF49265">
    <property type="entry name" value="Fibronectin type III"/>
    <property type="match status" value="1"/>
</dbReference>
<dbReference type="Gene3D" id="2.60.40.10">
    <property type="entry name" value="Immunoglobulins"/>
    <property type="match status" value="2"/>
</dbReference>
<evidence type="ECO:0000313" key="3">
    <source>
        <dbReference type="Proteomes" id="UP000054047"/>
    </source>
</evidence>
<feature type="domain" description="Fibronectin type-III" evidence="1">
    <location>
        <begin position="75"/>
        <end position="144"/>
    </location>
</feature>
<organism evidence="2 3">
    <name type="scientific">Ancylostoma duodenale</name>
    <dbReference type="NCBI Taxonomy" id="51022"/>
    <lineage>
        <taxon>Eukaryota</taxon>
        <taxon>Metazoa</taxon>
        <taxon>Ecdysozoa</taxon>
        <taxon>Nematoda</taxon>
        <taxon>Chromadorea</taxon>
        <taxon>Rhabditida</taxon>
        <taxon>Rhabditina</taxon>
        <taxon>Rhabditomorpha</taxon>
        <taxon>Strongyloidea</taxon>
        <taxon>Ancylostomatidae</taxon>
        <taxon>Ancylostomatinae</taxon>
        <taxon>Ancylostoma</taxon>
    </lineage>
</organism>
<dbReference type="InterPro" id="IPR003961">
    <property type="entry name" value="FN3_dom"/>
</dbReference>
<dbReference type="InterPro" id="IPR013783">
    <property type="entry name" value="Ig-like_fold"/>
</dbReference>
<dbReference type="CDD" id="cd00063">
    <property type="entry name" value="FN3"/>
    <property type="match status" value="2"/>
</dbReference>
<evidence type="ECO:0000313" key="2">
    <source>
        <dbReference type="EMBL" id="KIH68380.1"/>
    </source>
</evidence>
<dbReference type="PROSITE" id="PS50853">
    <property type="entry name" value="FN3"/>
    <property type="match status" value="2"/>
</dbReference>
<dbReference type="AlphaFoldDB" id="A0A0C2H3I8"/>
<sequence>MALYRPSEGGDGEWKEVQVNDPFADRYTITLDDDKDAKPFQPYEVQVQAVNDEGLANIVPETVQGRTGEGVPSSVPSGFRVVSKDGTTATFAWNPVDPKTANGNFTGYKITYWYDEADEDEETNDVDTMFRFKRSTKARHTLLS</sequence>
<dbReference type="OrthoDB" id="6244967at2759"/>
<protein>
    <recommendedName>
        <fullName evidence="1">Fibronectin type-III domain-containing protein</fullName>
    </recommendedName>
</protein>
<evidence type="ECO:0000259" key="1">
    <source>
        <dbReference type="PROSITE" id="PS50853"/>
    </source>
</evidence>
<gene>
    <name evidence="2" type="ORF">ANCDUO_01283</name>
</gene>
<feature type="domain" description="Fibronectin type-III" evidence="1">
    <location>
        <begin position="1"/>
        <end position="70"/>
    </location>
</feature>
<reference evidence="2 3" key="1">
    <citation type="submission" date="2013-12" db="EMBL/GenBank/DDBJ databases">
        <title>Draft genome of the parsitic nematode Ancylostoma duodenale.</title>
        <authorList>
            <person name="Mitreva M."/>
        </authorList>
    </citation>
    <scope>NUCLEOTIDE SEQUENCE [LARGE SCALE GENOMIC DNA]</scope>
    <source>
        <strain evidence="2 3">Zhejiang</strain>
    </source>
</reference>